<feature type="transmembrane region" description="Helical" evidence="1">
    <location>
        <begin position="12"/>
        <end position="40"/>
    </location>
</feature>
<keyword evidence="1" id="KW-0472">Membrane</keyword>
<keyword evidence="1" id="KW-1133">Transmembrane helix</keyword>
<keyword evidence="1" id="KW-0812">Transmembrane</keyword>
<dbReference type="AlphaFoldDB" id="A0A1I4WZ10"/>
<name>A0A1I4WZ10_9PROT</name>
<accession>A0A1I4WZ10</accession>
<dbReference type="Proteomes" id="UP000183287">
    <property type="component" value="Unassembled WGS sequence"/>
</dbReference>
<proteinExistence type="predicted"/>
<organism evidence="2 3">
    <name type="scientific">Nitrosomonas communis</name>
    <dbReference type="NCBI Taxonomy" id="44574"/>
    <lineage>
        <taxon>Bacteria</taxon>
        <taxon>Pseudomonadati</taxon>
        <taxon>Pseudomonadota</taxon>
        <taxon>Betaproteobacteria</taxon>
        <taxon>Nitrosomonadales</taxon>
        <taxon>Nitrosomonadaceae</taxon>
        <taxon>Nitrosomonas</taxon>
    </lineage>
</organism>
<dbReference type="RefSeq" id="WP_074907395.1">
    <property type="nucleotide sequence ID" value="NZ_FOUB01000127.1"/>
</dbReference>
<evidence type="ECO:0000313" key="3">
    <source>
        <dbReference type="Proteomes" id="UP000183287"/>
    </source>
</evidence>
<keyword evidence="3" id="KW-1185">Reference proteome</keyword>
<evidence type="ECO:0000256" key="1">
    <source>
        <dbReference type="SAM" id="Phobius"/>
    </source>
</evidence>
<reference evidence="3" key="1">
    <citation type="submission" date="2016-10" db="EMBL/GenBank/DDBJ databases">
        <authorList>
            <person name="Varghese N."/>
            <person name="Submissions S."/>
        </authorList>
    </citation>
    <scope>NUCLEOTIDE SEQUENCE [LARGE SCALE GENOMIC DNA]</scope>
    <source>
        <strain evidence="3">Nm44</strain>
    </source>
</reference>
<protein>
    <submittedName>
        <fullName evidence="2">Uncharacterized protein</fullName>
    </submittedName>
</protein>
<gene>
    <name evidence="2" type="ORF">SAMN05421863_11279</name>
</gene>
<evidence type="ECO:0000313" key="2">
    <source>
        <dbReference type="EMBL" id="SFN18961.1"/>
    </source>
</evidence>
<sequence length="93" mass="10589">MSKDLRDVITHCLASLIMTVILLMLPHPLGIAFALILFWYGRELGQQVARDETGQGILYWWKPTRWGDQAWLEFMAPSVVIIAVLSYVLVSIT</sequence>
<dbReference type="EMBL" id="FOUB01000127">
    <property type="protein sequence ID" value="SFN18961.1"/>
    <property type="molecule type" value="Genomic_DNA"/>
</dbReference>
<feature type="transmembrane region" description="Helical" evidence="1">
    <location>
        <begin position="70"/>
        <end position="90"/>
    </location>
</feature>